<reference evidence="2 3" key="1">
    <citation type="submission" date="2023-11" db="EMBL/GenBank/DDBJ databases">
        <authorList>
            <person name="Okamura Y."/>
        </authorList>
    </citation>
    <scope>NUCLEOTIDE SEQUENCE [LARGE SCALE GENOMIC DNA]</scope>
</reference>
<evidence type="ECO:0000313" key="3">
    <source>
        <dbReference type="Proteomes" id="UP001497472"/>
    </source>
</evidence>
<accession>A0AAV1JRN6</accession>
<name>A0AAV1JRN6_9NEOP</name>
<dbReference type="AlphaFoldDB" id="A0AAV1JRN6"/>
<protein>
    <submittedName>
        <fullName evidence="2">Uncharacterized protein</fullName>
    </submittedName>
</protein>
<keyword evidence="3" id="KW-1185">Reference proteome</keyword>
<evidence type="ECO:0000256" key="1">
    <source>
        <dbReference type="SAM" id="MobiDB-lite"/>
    </source>
</evidence>
<comment type="caution">
    <text evidence="2">The sequence shown here is derived from an EMBL/GenBank/DDBJ whole genome shotgun (WGS) entry which is preliminary data.</text>
</comment>
<dbReference type="Proteomes" id="UP001497472">
    <property type="component" value="Unassembled WGS sequence"/>
</dbReference>
<gene>
    <name evidence="2" type="ORF">LNINA_LOCUS10081</name>
</gene>
<sequence length="81" mass="9056">MPLACFASPELEVGRFGKVCGVQRASISEEVPRWAEAFIKLFIHSWPPIALGSRLLSDTSDDRRIQDPQSSSCLITDRPLR</sequence>
<proteinExistence type="predicted"/>
<evidence type="ECO:0000313" key="2">
    <source>
        <dbReference type="EMBL" id="CAK1550889.1"/>
    </source>
</evidence>
<organism evidence="2 3">
    <name type="scientific">Leptosia nina</name>
    <dbReference type="NCBI Taxonomy" id="320188"/>
    <lineage>
        <taxon>Eukaryota</taxon>
        <taxon>Metazoa</taxon>
        <taxon>Ecdysozoa</taxon>
        <taxon>Arthropoda</taxon>
        <taxon>Hexapoda</taxon>
        <taxon>Insecta</taxon>
        <taxon>Pterygota</taxon>
        <taxon>Neoptera</taxon>
        <taxon>Endopterygota</taxon>
        <taxon>Lepidoptera</taxon>
        <taxon>Glossata</taxon>
        <taxon>Ditrysia</taxon>
        <taxon>Papilionoidea</taxon>
        <taxon>Pieridae</taxon>
        <taxon>Pierinae</taxon>
        <taxon>Leptosia</taxon>
    </lineage>
</organism>
<feature type="region of interest" description="Disordered" evidence="1">
    <location>
        <begin position="60"/>
        <end position="81"/>
    </location>
</feature>
<dbReference type="EMBL" id="CAVLEF010000100">
    <property type="protein sequence ID" value="CAK1550889.1"/>
    <property type="molecule type" value="Genomic_DNA"/>
</dbReference>